<comment type="similarity">
    <text evidence="2">Belongs to the CDP-glycerol glycerophosphotransferase family.</text>
</comment>
<dbReference type="GO" id="GO:0005886">
    <property type="term" value="C:plasma membrane"/>
    <property type="evidence" value="ECO:0007669"/>
    <property type="project" value="UniProtKB-SubCell"/>
</dbReference>
<evidence type="ECO:0000256" key="4">
    <source>
        <dbReference type="ARBA" id="ARBA00022679"/>
    </source>
</evidence>
<evidence type="ECO:0000256" key="5">
    <source>
        <dbReference type="ARBA" id="ARBA00022944"/>
    </source>
</evidence>
<evidence type="ECO:0000313" key="8">
    <source>
        <dbReference type="EMBL" id="XBO44374.1"/>
    </source>
</evidence>
<dbReference type="PANTHER" id="PTHR37316">
    <property type="entry name" value="TEICHOIC ACID GLYCEROL-PHOSPHATE PRIMASE"/>
    <property type="match status" value="1"/>
</dbReference>
<dbReference type="InterPro" id="IPR029044">
    <property type="entry name" value="Nucleotide-diphossugar_trans"/>
</dbReference>
<keyword evidence="4" id="KW-0808">Transferase</keyword>
<dbReference type="InterPro" id="IPR043148">
    <property type="entry name" value="TagF_C"/>
</dbReference>
<dbReference type="Pfam" id="PF04464">
    <property type="entry name" value="Glyphos_transf"/>
    <property type="match status" value="1"/>
</dbReference>
<evidence type="ECO:0000256" key="1">
    <source>
        <dbReference type="ARBA" id="ARBA00004202"/>
    </source>
</evidence>
<dbReference type="RefSeq" id="WP_406831861.1">
    <property type="nucleotide sequence ID" value="NZ_CP157483.1"/>
</dbReference>
<organism evidence="8">
    <name type="scientific">Pedococcus sp. KACC 23699</name>
    <dbReference type="NCBI Taxonomy" id="3149228"/>
    <lineage>
        <taxon>Bacteria</taxon>
        <taxon>Bacillati</taxon>
        <taxon>Actinomycetota</taxon>
        <taxon>Actinomycetes</taxon>
        <taxon>Micrococcales</taxon>
        <taxon>Intrasporangiaceae</taxon>
        <taxon>Pedococcus</taxon>
    </lineage>
</organism>
<dbReference type="InterPro" id="IPR007554">
    <property type="entry name" value="Glycerophosphate_synth"/>
</dbReference>
<dbReference type="Gene3D" id="3.40.50.12580">
    <property type="match status" value="1"/>
</dbReference>
<dbReference type="Gene3D" id="3.90.550.10">
    <property type="entry name" value="Spore Coat Polysaccharide Biosynthesis Protein SpsA, Chain A"/>
    <property type="match status" value="1"/>
</dbReference>
<evidence type="ECO:0000256" key="6">
    <source>
        <dbReference type="ARBA" id="ARBA00023136"/>
    </source>
</evidence>
<proteinExistence type="inferred from homology"/>
<keyword evidence="5" id="KW-0777">Teichoic acid biosynthesis</keyword>
<protein>
    <submittedName>
        <fullName evidence="8">CDP-glycerol glycerophosphotransferase family protein</fullName>
    </submittedName>
</protein>
<dbReference type="CDD" id="cd00761">
    <property type="entry name" value="Glyco_tranf_GTA_type"/>
    <property type="match status" value="1"/>
</dbReference>
<dbReference type="SUPFAM" id="SSF53448">
    <property type="entry name" value="Nucleotide-diphospho-sugar transferases"/>
    <property type="match status" value="1"/>
</dbReference>
<dbReference type="PANTHER" id="PTHR37316:SF3">
    <property type="entry name" value="TEICHOIC ACID GLYCEROL-PHOSPHATE TRANSFERASE"/>
    <property type="match status" value="1"/>
</dbReference>
<dbReference type="InterPro" id="IPR043149">
    <property type="entry name" value="TagF_N"/>
</dbReference>
<keyword evidence="3" id="KW-1003">Cell membrane</keyword>
<name>A0AAU7JW82_9MICO</name>
<dbReference type="AlphaFoldDB" id="A0AAU7JW82"/>
<reference evidence="8" key="1">
    <citation type="submission" date="2024-05" db="EMBL/GenBank/DDBJ databases">
        <authorList>
            <person name="Kim S."/>
            <person name="Heo J."/>
            <person name="Choi H."/>
            <person name="Choi Y."/>
            <person name="Kwon S.-W."/>
            <person name="Kim Y."/>
        </authorList>
    </citation>
    <scope>NUCLEOTIDE SEQUENCE</scope>
    <source>
        <strain evidence="8">KACC 23699</strain>
    </source>
</reference>
<comment type="subcellular location">
    <subcellularLocation>
        <location evidence="1">Cell membrane</location>
        <topology evidence="1">Peripheral membrane protein</topology>
    </subcellularLocation>
</comment>
<dbReference type="InterPro" id="IPR001173">
    <property type="entry name" value="Glyco_trans_2-like"/>
</dbReference>
<dbReference type="SUPFAM" id="SSF53756">
    <property type="entry name" value="UDP-Glycosyltransferase/glycogen phosphorylase"/>
    <property type="match status" value="1"/>
</dbReference>
<evidence type="ECO:0000256" key="3">
    <source>
        <dbReference type="ARBA" id="ARBA00022475"/>
    </source>
</evidence>
<dbReference type="Gene3D" id="3.40.50.11820">
    <property type="match status" value="1"/>
</dbReference>
<dbReference type="Pfam" id="PF00535">
    <property type="entry name" value="Glycos_transf_2"/>
    <property type="match status" value="1"/>
</dbReference>
<accession>A0AAU7JW82</accession>
<evidence type="ECO:0000259" key="7">
    <source>
        <dbReference type="Pfam" id="PF00535"/>
    </source>
</evidence>
<feature type="domain" description="Glycosyltransferase 2-like" evidence="7">
    <location>
        <begin position="14"/>
        <end position="180"/>
    </location>
</feature>
<evidence type="ECO:0000256" key="2">
    <source>
        <dbReference type="ARBA" id="ARBA00010488"/>
    </source>
</evidence>
<dbReference type="GO" id="GO:0019350">
    <property type="term" value="P:teichoic acid biosynthetic process"/>
    <property type="evidence" value="ECO:0007669"/>
    <property type="project" value="UniProtKB-KW"/>
</dbReference>
<sequence>MTRLPTSALVPDVSVVVIVYNDARRLPTAVRSVLRQTLRNVEVLIADDASTDDTEQVAAGLQAEDDRVRYVRLPQNSGGCGRPRNVGLEHATASTVMFLDSDDRLERHACKNLLEALEDDDSDFAMGLVRRQYTDTGRQTKWYPSLFDTRRVVAGLAEEPDLLQDVLSVNKLYRRSFLSKNGLAFPEDVHYEDQLFSLMAYNAARRISVIPENVYLWRVFPVRASASITQQRHDITNFHHRLEVHRRIDTYLDEHGTPALQRAKDLKFLQNDMRLYLGDIIEGDGTVTAEVLREAEPYLRAIPLDRYEALPPALRAAYGMALRHDLDGLRQVMLLDRRNILAARISTHDGIAYLSNTHRRPGPDLHHPLDAPENTFLQVTGEPILRAPVGTFHLLHELTGVRALPGQRIEVTGRTHDTLGKLAHSGDWSLSVVAQIPDTKDRVPFDVTVTSRGPEEAHWRAILLPSRALTPVRSELTWELWVRTRVGQHASRTPLRWDAGPSVPSAPIHLTARLGQATHGTIGPSATGTAEIVLSSAPGLRRKVTNRIAKRYLPTYEERLRTPWDEVHRARVLRKAYAALRRLPLDRDLVVYEANLGTIYGDSPKYVYEAMRRMHPEKKAVWVLPRGHVPPHSDVTVVRRGTLAYLRALARATYWVDNQTFPRYVRKRPGQRYLQTWHGIPLKKMGKDKLGVRLPPQRPDRGTGAWDELVVPGPYFERTFLPAFDYRGGLVKFGTPRNDALVDGSVTRADARRALDLPQDATVVLYAPTFREDNADKEVAVTVPFDVEALLDGLGDDAYVLLRPHYLNRISVPVSRRYNTLDVSKIEDVNVLYLAADVLITDYSSVMFDYALLGRPIVLYTYDYTEYLAGRGAYLDLVDAAPGPMVSSTEDLVRAVIGVLDDPSPWAERYERFLADYCGQEDGHASERAVEALITGMRHIP</sequence>
<keyword evidence="6" id="KW-0472">Membrane</keyword>
<gene>
    <name evidence="8" type="ORF">ABEG17_03305</name>
</gene>
<dbReference type="InterPro" id="IPR051612">
    <property type="entry name" value="Teichoic_Acid_Biosynth"/>
</dbReference>
<dbReference type="GO" id="GO:0047355">
    <property type="term" value="F:CDP-glycerol glycerophosphotransferase activity"/>
    <property type="evidence" value="ECO:0007669"/>
    <property type="project" value="InterPro"/>
</dbReference>
<dbReference type="EMBL" id="CP157483">
    <property type="protein sequence ID" value="XBO44374.1"/>
    <property type="molecule type" value="Genomic_DNA"/>
</dbReference>